<dbReference type="InterPro" id="IPR041698">
    <property type="entry name" value="Methyltransf_25"/>
</dbReference>
<sequence length="290" mass="30686">MCGVKASGVNSNGTGLCYLLFQSLDLTDTLAPALEFALNAFAELPVLDQYTQRAFDRLSAWEDTWGPGGVPLAYTLATLSGLRAGSRVLDAGGGTGESACFLAAHFGWNLTLLDTDPDALQMAAHKIKTRGLTGRVNTILGSMVNPPTGLGQFDGVIVLDALEMLEETRPLAVQHLAGLLRGGGVMMLGEPILLHGLTDAQRRTSHDGSDWAACFWPLATHAQAMTFAGLTVTTLAPHPDSARLWEAFVSPWFSSDGALLRPEVQSVAEGWRRDGGKTVGLGVMVGQKPG</sequence>
<gene>
    <name evidence="2" type="ORF">SU48_05525</name>
</gene>
<dbReference type="CDD" id="cd02440">
    <property type="entry name" value="AdoMet_MTases"/>
    <property type="match status" value="1"/>
</dbReference>
<dbReference type="SUPFAM" id="SSF53335">
    <property type="entry name" value="S-adenosyl-L-methionine-dependent methyltransferases"/>
    <property type="match status" value="1"/>
</dbReference>
<evidence type="ECO:0000313" key="3">
    <source>
        <dbReference type="Proteomes" id="UP000077363"/>
    </source>
</evidence>
<dbReference type="STRING" id="1182568.SU48_05525"/>
<dbReference type="InterPro" id="IPR029063">
    <property type="entry name" value="SAM-dependent_MTases_sf"/>
</dbReference>
<reference evidence="2 3" key="1">
    <citation type="submission" date="2015-01" db="EMBL/GenBank/DDBJ databases">
        <title>Deinococcus puniceus/DY1/ whole genome sequencing.</title>
        <authorList>
            <person name="Kim M.K."/>
            <person name="Srinivasan S."/>
            <person name="Lee J.-J."/>
        </authorList>
    </citation>
    <scope>NUCLEOTIDE SEQUENCE [LARGE SCALE GENOMIC DNA]</scope>
    <source>
        <strain evidence="2 3">DY1</strain>
    </source>
</reference>
<dbReference type="EMBL" id="CP011387">
    <property type="protein sequence ID" value="ANE43318.1"/>
    <property type="molecule type" value="Genomic_DNA"/>
</dbReference>
<feature type="domain" description="Methyltransferase" evidence="1">
    <location>
        <begin position="88"/>
        <end position="184"/>
    </location>
</feature>
<dbReference type="Proteomes" id="UP000077363">
    <property type="component" value="Chromosome"/>
</dbReference>
<protein>
    <recommendedName>
        <fullName evidence="1">Methyltransferase domain-containing protein</fullName>
    </recommendedName>
</protein>
<proteinExistence type="predicted"/>
<evidence type="ECO:0000313" key="2">
    <source>
        <dbReference type="EMBL" id="ANE43318.1"/>
    </source>
</evidence>
<dbReference type="Gene3D" id="3.40.50.150">
    <property type="entry name" value="Vaccinia Virus protein VP39"/>
    <property type="match status" value="1"/>
</dbReference>
<accession>A0A172T8G4</accession>
<name>A0A172T8G4_9DEIO</name>
<keyword evidence="3" id="KW-1185">Reference proteome</keyword>
<evidence type="ECO:0000259" key="1">
    <source>
        <dbReference type="Pfam" id="PF13649"/>
    </source>
</evidence>
<dbReference type="Pfam" id="PF13649">
    <property type="entry name" value="Methyltransf_25"/>
    <property type="match status" value="1"/>
</dbReference>
<dbReference type="RefSeq" id="WP_064014379.1">
    <property type="nucleotide sequence ID" value="NZ_CP011387.1"/>
</dbReference>
<organism evidence="2 3">
    <name type="scientific">Deinococcus puniceus</name>
    <dbReference type="NCBI Taxonomy" id="1182568"/>
    <lineage>
        <taxon>Bacteria</taxon>
        <taxon>Thermotogati</taxon>
        <taxon>Deinococcota</taxon>
        <taxon>Deinococci</taxon>
        <taxon>Deinococcales</taxon>
        <taxon>Deinococcaceae</taxon>
        <taxon>Deinococcus</taxon>
    </lineage>
</organism>
<dbReference type="KEGG" id="dpu:SU48_05525"/>
<dbReference type="PATRIC" id="fig|1182568.3.peg.1146"/>
<dbReference type="AlphaFoldDB" id="A0A172T8G4"/>